<keyword evidence="3" id="KW-1185">Reference proteome</keyword>
<dbReference type="AlphaFoldDB" id="A0A841PM59"/>
<dbReference type="PANTHER" id="PTHR11803">
    <property type="entry name" value="2-IMINOBUTANOATE/2-IMINOPROPANOATE DEAMINASE RIDA"/>
    <property type="match status" value="1"/>
</dbReference>
<dbReference type="SUPFAM" id="SSF55298">
    <property type="entry name" value="YjgF-like"/>
    <property type="match status" value="1"/>
</dbReference>
<gene>
    <name evidence="2" type="ORF">HNQ71_006467</name>
</gene>
<comment type="similarity">
    <text evidence="1">Belongs to the RutC family.</text>
</comment>
<reference evidence="2 3" key="1">
    <citation type="submission" date="2020-08" db="EMBL/GenBank/DDBJ databases">
        <title>Genomic Encyclopedia of Type Strains, Phase IV (KMG-IV): sequencing the most valuable type-strain genomes for metagenomic binning, comparative biology and taxonomic classification.</title>
        <authorList>
            <person name="Goeker M."/>
        </authorList>
    </citation>
    <scope>NUCLEOTIDE SEQUENCE [LARGE SCALE GENOMIC DNA]</scope>
    <source>
        <strain evidence="2 3">DSM 100039</strain>
    </source>
</reference>
<comment type="caution">
    <text evidence="2">The sequence shown here is derived from an EMBL/GenBank/DDBJ whole genome shotgun (WGS) entry which is preliminary data.</text>
</comment>
<protein>
    <submittedName>
        <fullName evidence="2">Enamine deaminase RidA (YjgF/YER057c/UK114 family)</fullName>
    </submittedName>
</protein>
<evidence type="ECO:0000313" key="2">
    <source>
        <dbReference type="EMBL" id="MBB6413758.1"/>
    </source>
</evidence>
<accession>A0A841PM59</accession>
<dbReference type="GO" id="GO:0005829">
    <property type="term" value="C:cytosol"/>
    <property type="evidence" value="ECO:0007669"/>
    <property type="project" value="TreeGrafter"/>
</dbReference>
<dbReference type="RefSeq" id="WP_184877849.1">
    <property type="nucleotide sequence ID" value="NZ_JACHEF010000009.1"/>
</dbReference>
<dbReference type="InterPro" id="IPR035959">
    <property type="entry name" value="RutC-like_sf"/>
</dbReference>
<dbReference type="InterPro" id="IPR006175">
    <property type="entry name" value="YjgF/YER057c/UK114"/>
</dbReference>
<proteinExistence type="inferred from homology"/>
<dbReference type="Gene3D" id="3.30.1330.40">
    <property type="entry name" value="RutC-like"/>
    <property type="match status" value="1"/>
</dbReference>
<sequence length="141" mass="15063">MNDTSALRTINSYAKKSSFSQGVILMGSGVFVSSGHVGVDEKGDLVTSSLEDEVIAVFESLRRTLNAAGLGFQHVARVSYYIANLDAEVMDVIRRVRASYLSAETPPASTAVGITRLPDSDARVEVEVIAVIPVTPTKFGE</sequence>
<evidence type="ECO:0000256" key="1">
    <source>
        <dbReference type="ARBA" id="ARBA00010552"/>
    </source>
</evidence>
<name>A0A841PM59_9HYPH</name>
<dbReference type="Pfam" id="PF01042">
    <property type="entry name" value="Ribonuc_L-PSP"/>
    <property type="match status" value="1"/>
</dbReference>
<evidence type="ECO:0000313" key="3">
    <source>
        <dbReference type="Proteomes" id="UP000556329"/>
    </source>
</evidence>
<dbReference type="Proteomes" id="UP000556329">
    <property type="component" value="Unassembled WGS sequence"/>
</dbReference>
<dbReference type="CDD" id="cd00448">
    <property type="entry name" value="YjgF_YER057c_UK114_family"/>
    <property type="match status" value="1"/>
</dbReference>
<dbReference type="EMBL" id="JACHEF010000009">
    <property type="protein sequence ID" value="MBB6413758.1"/>
    <property type="molecule type" value="Genomic_DNA"/>
</dbReference>
<organism evidence="2 3">
    <name type="scientific">Mesorhizobium sangaii</name>
    <dbReference type="NCBI Taxonomy" id="505389"/>
    <lineage>
        <taxon>Bacteria</taxon>
        <taxon>Pseudomonadati</taxon>
        <taxon>Pseudomonadota</taxon>
        <taxon>Alphaproteobacteria</taxon>
        <taxon>Hyphomicrobiales</taxon>
        <taxon>Phyllobacteriaceae</taxon>
        <taxon>Mesorhizobium</taxon>
    </lineage>
</organism>
<dbReference type="PANTHER" id="PTHR11803:SF58">
    <property type="entry name" value="PROTEIN HMF1-RELATED"/>
    <property type="match status" value="1"/>
</dbReference>
<dbReference type="GO" id="GO:0019239">
    <property type="term" value="F:deaminase activity"/>
    <property type="evidence" value="ECO:0007669"/>
    <property type="project" value="TreeGrafter"/>
</dbReference>